<name>A0A3S4SNE8_9ACTO</name>
<dbReference type="SUPFAM" id="SSF50998">
    <property type="entry name" value="Quinoprotein alcohol dehydrogenase-like"/>
    <property type="match status" value="1"/>
</dbReference>
<accession>A0A3S4SNE8</accession>
<dbReference type="InterPro" id="IPR011047">
    <property type="entry name" value="Quinoprotein_ADH-like_sf"/>
</dbReference>
<proteinExistence type="predicted"/>
<dbReference type="EMBL" id="LR134363">
    <property type="protein sequence ID" value="VEG74064.1"/>
    <property type="molecule type" value="Genomic_DNA"/>
</dbReference>
<evidence type="ECO:0000313" key="3">
    <source>
        <dbReference type="Proteomes" id="UP000276899"/>
    </source>
</evidence>
<feature type="region of interest" description="Disordered" evidence="1">
    <location>
        <begin position="380"/>
        <end position="417"/>
    </location>
</feature>
<feature type="compositionally biased region" description="Polar residues" evidence="1">
    <location>
        <begin position="383"/>
        <end position="411"/>
    </location>
</feature>
<reference evidence="2 3" key="1">
    <citation type="submission" date="2018-12" db="EMBL/GenBank/DDBJ databases">
        <authorList>
            <consortium name="Pathogen Informatics"/>
        </authorList>
    </citation>
    <scope>NUCLEOTIDE SEQUENCE [LARGE SCALE GENOMIC DNA]</scope>
    <source>
        <strain evidence="2 3">NCTC11923</strain>
    </source>
</reference>
<dbReference type="KEGG" id="asla:NCTC11923_00683"/>
<evidence type="ECO:0000313" key="2">
    <source>
        <dbReference type="EMBL" id="VEG74064.1"/>
    </source>
</evidence>
<gene>
    <name evidence="2" type="ORF">NCTC11923_00683</name>
</gene>
<sequence>MRARLWLATLTCALFLTATGVATWVIEPSSSQSTSEPTLRYIQTTLSDIGGQKEAEAAGIGSPEPAPDGETMWSVTATVPPSDKRENQTLVPTAHGPIAILTIPPSSDPEKAERVMPTHASVAGLDPDTGKIRWYRSVTPAVDFDHDGSLWRAFDLPSEIISVSADGEYAAFRLDLQPTGHNDDDIFSDGPTPSPSQAVVVLSTKTGELVRKVETTGDNVLGQALTNDSLVILTSSTYHPEGGQISAYPLTDSEAPADSWEATGWLAGATADSAILSSTVERQPCNPSRCLNATVTLNDPTTGAVQDTYDRVTTIHPDGGIERLTDGQTPPTPDDEASWNAAHRELVDLHTGTTTDITGHEVSVTVTPTGRAWLLSTPKTDKQGTTARSWLPIGSTNPDGASTTPSTNPLETITKGPTYENSKHLALIERTTLTMTAGG</sequence>
<organism evidence="2 3">
    <name type="scientific">Actinomyces slackii</name>
    <dbReference type="NCBI Taxonomy" id="52774"/>
    <lineage>
        <taxon>Bacteria</taxon>
        <taxon>Bacillati</taxon>
        <taxon>Actinomycetota</taxon>
        <taxon>Actinomycetes</taxon>
        <taxon>Actinomycetales</taxon>
        <taxon>Actinomycetaceae</taxon>
        <taxon>Actinomyces</taxon>
    </lineage>
</organism>
<keyword evidence="3" id="KW-1185">Reference proteome</keyword>
<protein>
    <submittedName>
        <fullName evidence="2">Uncharacterized protein</fullName>
    </submittedName>
</protein>
<dbReference type="Proteomes" id="UP000276899">
    <property type="component" value="Chromosome"/>
</dbReference>
<evidence type="ECO:0000256" key="1">
    <source>
        <dbReference type="SAM" id="MobiDB-lite"/>
    </source>
</evidence>
<dbReference type="AlphaFoldDB" id="A0A3S4SNE8"/>
<dbReference type="STRING" id="1278298.GCA_000428685_00206"/>